<gene>
    <name evidence="1" type="ORF">F8M41_012375</name>
</gene>
<sequence length="149" mass="17056">MLAKLSVICYVHDCTNHITREFTLKQLIATKEVEDDNPSKIVFLKTKVNATSIKVVDLDFDNMPVIDLNIIISTWTTQTVKIVDGYSTLDFYVEERLGDREASNFWVEVKHLTNNSYLSSKTNSINQNLRSTTAILVGTIYYHKLLYTS</sequence>
<dbReference type="EMBL" id="WTPW01000252">
    <property type="protein sequence ID" value="KAF0530133.1"/>
    <property type="molecule type" value="Genomic_DNA"/>
</dbReference>
<reference evidence="1 2" key="1">
    <citation type="journal article" date="2019" name="Environ. Microbiol.">
        <title>At the nexus of three kingdoms: the genome of the mycorrhizal fungus Gigaspora margarita provides insights into plant, endobacterial and fungal interactions.</title>
        <authorList>
            <person name="Venice F."/>
            <person name="Ghignone S."/>
            <person name="Salvioli di Fossalunga A."/>
            <person name="Amselem J."/>
            <person name="Novero M."/>
            <person name="Xianan X."/>
            <person name="Sedzielewska Toro K."/>
            <person name="Morin E."/>
            <person name="Lipzen A."/>
            <person name="Grigoriev I.V."/>
            <person name="Henrissat B."/>
            <person name="Martin F.M."/>
            <person name="Bonfante P."/>
        </authorList>
    </citation>
    <scope>NUCLEOTIDE SEQUENCE [LARGE SCALE GENOMIC DNA]</scope>
    <source>
        <strain evidence="1 2">BEG34</strain>
    </source>
</reference>
<comment type="caution">
    <text evidence="1">The sequence shown here is derived from an EMBL/GenBank/DDBJ whole genome shotgun (WGS) entry which is preliminary data.</text>
</comment>
<protein>
    <submittedName>
        <fullName evidence="1">Uncharacterized protein</fullName>
    </submittedName>
</protein>
<evidence type="ECO:0000313" key="1">
    <source>
        <dbReference type="EMBL" id="KAF0530133.1"/>
    </source>
</evidence>
<dbReference type="AlphaFoldDB" id="A0A8H4EPT8"/>
<name>A0A8H4EPT8_GIGMA</name>
<accession>A0A8H4EPT8</accession>
<keyword evidence="2" id="KW-1185">Reference proteome</keyword>
<evidence type="ECO:0000313" key="2">
    <source>
        <dbReference type="Proteomes" id="UP000439903"/>
    </source>
</evidence>
<proteinExistence type="predicted"/>
<dbReference type="Proteomes" id="UP000439903">
    <property type="component" value="Unassembled WGS sequence"/>
</dbReference>
<organism evidence="1 2">
    <name type="scientific">Gigaspora margarita</name>
    <dbReference type="NCBI Taxonomy" id="4874"/>
    <lineage>
        <taxon>Eukaryota</taxon>
        <taxon>Fungi</taxon>
        <taxon>Fungi incertae sedis</taxon>
        <taxon>Mucoromycota</taxon>
        <taxon>Glomeromycotina</taxon>
        <taxon>Glomeromycetes</taxon>
        <taxon>Diversisporales</taxon>
        <taxon>Gigasporaceae</taxon>
        <taxon>Gigaspora</taxon>
    </lineage>
</organism>
<dbReference type="OrthoDB" id="2336234at2759"/>